<accession>A0A9W4U9Q9</accession>
<reference evidence="1" key="1">
    <citation type="submission" date="2023-01" db="EMBL/GenBank/DDBJ databases">
        <authorList>
            <person name="Van Ghelder C."/>
            <person name="Rancurel C."/>
        </authorList>
    </citation>
    <scope>NUCLEOTIDE SEQUENCE</scope>
    <source>
        <strain evidence="1">CNCM I-4278</strain>
    </source>
</reference>
<organism evidence="1 2">
    <name type="scientific">Periconia digitata</name>
    <dbReference type="NCBI Taxonomy" id="1303443"/>
    <lineage>
        <taxon>Eukaryota</taxon>
        <taxon>Fungi</taxon>
        <taxon>Dikarya</taxon>
        <taxon>Ascomycota</taxon>
        <taxon>Pezizomycotina</taxon>
        <taxon>Dothideomycetes</taxon>
        <taxon>Pleosporomycetidae</taxon>
        <taxon>Pleosporales</taxon>
        <taxon>Massarineae</taxon>
        <taxon>Periconiaceae</taxon>
        <taxon>Periconia</taxon>
    </lineage>
</organism>
<dbReference type="AlphaFoldDB" id="A0A9W4U9Q9"/>
<dbReference type="EMBL" id="CAOQHR010000003">
    <property type="protein sequence ID" value="CAI6332240.1"/>
    <property type="molecule type" value="Genomic_DNA"/>
</dbReference>
<evidence type="ECO:0000313" key="1">
    <source>
        <dbReference type="EMBL" id="CAI6332240.1"/>
    </source>
</evidence>
<name>A0A9W4U9Q9_9PLEO</name>
<evidence type="ECO:0000313" key="2">
    <source>
        <dbReference type="Proteomes" id="UP001152607"/>
    </source>
</evidence>
<protein>
    <submittedName>
        <fullName evidence="1">Uncharacterized protein</fullName>
    </submittedName>
</protein>
<keyword evidence="2" id="KW-1185">Reference proteome</keyword>
<comment type="caution">
    <text evidence="1">The sequence shown here is derived from an EMBL/GenBank/DDBJ whole genome shotgun (WGS) entry which is preliminary data.</text>
</comment>
<sequence>MTSFWITTPPTAAWTAEKHMYHQPQARPSACAALGPEPPSTLQLPRVLWWNKVANWPSAIIRLTELQTRGSQRARRTKTHMQVVTGKVRRNTNAAHIQGHIEHTYVSAIPLFPALGRGSQLATAIVIGQGLSGTEAVLRLFASNKMHRGPWSTGLVASPKTLPDE</sequence>
<gene>
    <name evidence="1" type="ORF">PDIGIT_LOCUS5272</name>
</gene>
<dbReference type="Proteomes" id="UP001152607">
    <property type="component" value="Unassembled WGS sequence"/>
</dbReference>
<proteinExistence type="predicted"/>